<feature type="compositionally biased region" description="Basic and acidic residues" evidence="1">
    <location>
        <begin position="360"/>
        <end position="371"/>
    </location>
</feature>
<feature type="region of interest" description="Disordered" evidence="1">
    <location>
        <begin position="160"/>
        <end position="192"/>
    </location>
</feature>
<feature type="region of interest" description="Disordered" evidence="1">
    <location>
        <begin position="349"/>
        <end position="378"/>
    </location>
</feature>
<dbReference type="InterPro" id="IPR000253">
    <property type="entry name" value="FHA_dom"/>
</dbReference>
<comment type="caution">
    <text evidence="3">The sequence shown here is derived from an EMBL/GenBank/DDBJ whole genome shotgun (WGS) entry which is preliminary data.</text>
</comment>
<feature type="compositionally biased region" description="Acidic residues" evidence="1">
    <location>
        <begin position="237"/>
        <end position="248"/>
    </location>
</feature>
<dbReference type="PANTHER" id="PTHR22593:SF8">
    <property type="entry name" value="FHA DOMAIN-CONTAINING PROTEIN PS1"/>
    <property type="match status" value="1"/>
</dbReference>
<dbReference type="Pfam" id="PF00498">
    <property type="entry name" value="FHA"/>
    <property type="match status" value="1"/>
</dbReference>
<dbReference type="InterPro" id="IPR002716">
    <property type="entry name" value="PIN_dom"/>
</dbReference>
<dbReference type="Pfam" id="PF13638">
    <property type="entry name" value="PIN_4"/>
    <property type="match status" value="1"/>
</dbReference>
<feature type="region of interest" description="Disordered" evidence="1">
    <location>
        <begin position="222"/>
        <end position="256"/>
    </location>
</feature>
<dbReference type="Proteomes" id="UP000593561">
    <property type="component" value="Unassembled WGS sequence"/>
</dbReference>
<dbReference type="PANTHER" id="PTHR22593">
    <property type="entry name" value="TRANSMEMBRANE PROTEIN 18"/>
    <property type="match status" value="1"/>
</dbReference>
<dbReference type="SMART" id="SM00240">
    <property type="entry name" value="FHA"/>
    <property type="match status" value="1"/>
</dbReference>
<dbReference type="AlphaFoldDB" id="A0A7J8RPT1"/>
<name>A0A7J8RPT1_GOSDV</name>
<organism evidence="3 4">
    <name type="scientific">Gossypium davidsonii</name>
    <name type="common">Davidson's cotton</name>
    <name type="synonym">Gossypium klotzschianum subsp. davidsonii</name>
    <dbReference type="NCBI Taxonomy" id="34287"/>
    <lineage>
        <taxon>Eukaryota</taxon>
        <taxon>Viridiplantae</taxon>
        <taxon>Streptophyta</taxon>
        <taxon>Embryophyta</taxon>
        <taxon>Tracheophyta</taxon>
        <taxon>Spermatophyta</taxon>
        <taxon>Magnoliopsida</taxon>
        <taxon>eudicotyledons</taxon>
        <taxon>Gunneridae</taxon>
        <taxon>Pentapetalae</taxon>
        <taxon>rosids</taxon>
        <taxon>malvids</taxon>
        <taxon>Malvales</taxon>
        <taxon>Malvaceae</taxon>
        <taxon>Malvoideae</taxon>
        <taxon>Gossypium</taxon>
    </lineage>
</organism>
<dbReference type="EMBL" id="JABFAC010000006">
    <property type="protein sequence ID" value="MBA0615550.1"/>
    <property type="molecule type" value="Genomic_DNA"/>
</dbReference>
<keyword evidence="4" id="KW-1185">Reference proteome</keyword>
<sequence>MGEEKEMKIPVFTVVKNGAILKNIFVINKSRYMEDGEESETPEEVLIVGRHPDCNIMLTHPSISRFHLQIHSRPTSLKLSVLDLSSVHGTWVSGKKIDPGVAVELNEGDTIKLGGSTRVYKLHWIPMSRAYDMENPYVSAMDVPMEEEKEKVVGEIGVNTLSPKSEGAEEKDPLLVENKEEETSQSSVPGEEEELLSMDCILEGLAFLFGDGSSGVLVKKEIPSAPPMPENMNSSIYDDDDDDDDDDVEKTRREISELSGELSLDVESQYQKLGENSKTIVPKAVTTAISVSEGKNSDRYSDTENMHPSVVKEVENRRSIQESQLHLIEPTLKEEDILLNNVMECDEESQIPNPLSALKPTEERNLNGKVEEPEDYESENKSFCSASLLRELVNSPLPTAPALLSSEYENLDSSPLRLETKSNLQSIWSRRGKPASVLQIQTGRSAGKAGAENKPNPKSLFVSSDEKEIFTPDKENFTPNSLLMKALKRKGKLEEDMMIASDKENQTPKLIKEQKSTRKASRNQQDIMIKGIAERAPFQSLMADSAGKSTASNSKKIEKRIACPSLNKSSGEPRRTWTLIADTTSLLDKESRKSLKLLQGLKGTRLIIPRMVIRELDYLKRRGSLFRRTTEASSVLEWIEECMVKTKWWIHVQSTMEEGGPIAPTPPATPHSHFSEGSMGNSFGPFSARGILMKIATPTAEDHILDYALLCRKMKSDDGQLVVLSNDVTLKIKAMAEAPTLQGLMCETVQEFRESVVNPFSERFMWADSSPRGHTWSVMDDVVLRDKYNRCPLKKPSKGGDIKGLKLILLHNSHYAHLNSVR</sequence>
<protein>
    <recommendedName>
        <fullName evidence="2">FHA domain-containing protein</fullName>
    </recommendedName>
</protein>
<dbReference type="SUPFAM" id="SSF49879">
    <property type="entry name" value="SMAD/FHA domain"/>
    <property type="match status" value="1"/>
</dbReference>
<dbReference type="PROSITE" id="PS50006">
    <property type="entry name" value="FHA_DOMAIN"/>
    <property type="match status" value="1"/>
</dbReference>
<dbReference type="CDD" id="cd22691">
    <property type="entry name" value="FHA_PS1-like"/>
    <property type="match status" value="1"/>
</dbReference>
<feature type="compositionally biased region" description="Basic and acidic residues" evidence="1">
    <location>
        <begin position="166"/>
        <end position="182"/>
    </location>
</feature>
<dbReference type="GO" id="GO:0031965">
    <property type="term" value="C:nuclear membrane"/>
    <property type="evidence" value="ECO:0007669"/>
    <property type="project" value="TreeGrafter"/>
</dbReference>
<reference evidence="3 4" key="1">
    <citation type="journal article" date="2019" name="Genome Biol. Evol.">
        <title>Insights into the evolution of the New World diploid cottons (Gossypium, subgenus Houzingenia) based on genome sequencing.</title>
        <authorList>
            <person name="Grover C.E."/>
            <person name="Arick M.A. 2nd"/>
            <person name="Thrash A."/>
            <person name="Conover J.L."/>
            <person name="Sanders W.S."/>
            <person name="Peterson D.G."/>
            <person name="Frelichowski J.E."/>
            <person name="Scheffler J.A."/>
            <person name="Scheffler B.E."/>
            <person name="Wendel J.F."/>
        </authorList>
    </citation>
    <scope>NUCLEOTIDE SEQUENCE [LARGE SCALE GENOMIC DNA]</scope>
    <source>
        <strain evidence="3">27</strain>
        <tissue evidence="3">Leaf</tissue>
    </source>
</reference>
<evidence type="ECO:0000313" key="3">
    <source>
        <dbReference type="EMBL" id="MBA0615550.1"/>
    </source>
</evidence>
<accession>A0A7J8RPT1</accession>
<dbReference type="InterPro" id="IPR008984">
    <property type="entry name" value="SMAD_FHA_dom_sf"/>
</dbReference>
<feature type="domain" description="FHA" evidence="2">
    <location>
        <begin position="46"/>
        <end position="97"/>
    </location>
</feature>
<evidence type="ECO:0000259" key="2">
    <source>
        <dbReference type="PROSITE" id="PS50006"/>
    </source>
</evidence>
<proteinExistence type="predicted"/>
<dbReference type="Gene3D" id="3.40.50.1010">
    <property type="entry name" value="5'-nuclease"/>
    <property type="match status" value="1"/>
</dbReference>
<dbReference type="Gene3D" id="2.60.200.20">
    <property type="match status" value="1"/>
</dbReference>
<evidence type="ECO:0000256" key="1">
    <source>
        <dbReference type="SAM" id="MobiDB-lite"/>
    </source>
</evidence>
<gene>
    <name evidence="3" type="ORF">Godav_015673</name>
</gene>
<evidence type="ECO:0000313" key="4">
    <source>
        <dbReference type="Proteomes" id="UP000593561"/>
    </source>
</evidence>